<comment type="similarity">
    <text evidence="1">Belongs to the palmitoyl-protein thioesterase family.</text>
</comment>
<proteinExistence type="inferred from homology"/>
<evidence type="ECO:0000256" key="2">
    <source>
        <dbReference type="ARBA" id="ARBA00012423"/>
    </source>
</evidence>
<dbReference type="Gene3D" id="3.40.50.1820">
    <property type="entry name" value="alpha/beta hydrolase"/>
    <property type="match status" value="1"/>
</dbReference>
<evidence type="ECO:0000256" key="4">
    <source>
        <dbReference type="ARBA" id="ARBA00022729"/>
    </source>
</evidence>
<sequence length="333" mass="36907">MLTSLLLLPLALASPTPSLTTTTQIPLILWHGLGDNYAADGIASVAKLAEQSNPGTFVYPIRLADDASGDRSASFFGNLTEQLDSVCEDLAAHPILSQAPAVNALGFSQGGQFLRAYISRCNAPPVRNLVTFGSQHSGISSFQSCSVGDWLCHTFSSLLHSNAYGEFAQGRLVPAQYYRTLNRTTRRATREYLDASNFLADVNGEREGERNTTYARNMAGLEKFVMYVFEDDKTVVPKESGWFADVYEPEEEGDGKTEREVVPLRNTTLYKEDWIGLKELDEKKGLVFRTHPGEHMQLDDDVLESVFKEFFGPSKSKGESLVEQHGQSGKWEF</sequence>
<evidence type="ECO:0000313" key="10">
    <source>
        <dbReference type="Proteomes" id="UP000800041"/>
    </source>
</evidence>
<evidence type="ECO:0000313" key="9">
    <source>
        <dbReference type="EMBL" id="KAF1992525.1"/>
    </source>
</evidence>
<dbReference type="PANTHER" id="PTHR11247:SF8">
    <property type="entry name" value="PALMITOYL-PROTEIN THIOESTERASE 1"/>
    <property type="match status" value="1"/>
</dbReference>
<protein>
    <recommendedName>
        <fullName evidence="3">Palmitoyl-protein thioesterase 1</fullName>
        <ecNumber evidence="2">3.1.2.22</ecNumber>
    </recommendedName>
    <alternativeName>
        <fullName evidence="8">Palmitoyl-protein hydrolase 1</fullName>
    </alternativeName>
</protein>
<dbReference type="EC" id="3.1.2.22" evidence="2"/>
<keyword evidence="10" id="KW-1185">Reference proteome</keyword>
<dbReference type="PRINTS" id="PR00414">
    <property type="entry name" value="PPTHIESTRASE"/>
</dbReference>
<dbReference type="AlphaFoldDB" id="A0A6G1HH88"/>
<evidence type="ECO:0000256" key="6">
    <source>
        <dbReference type="ARBA" id="ARBA00023157"/>
    </source>
</evidence>
<dbReference type="Proteomes" id="UP000800041">
    <property type="component" value="Unassembled WGS sequence"/>
</dbReference>
<dbReference type="InterPro" id="IPR002472">
    <property type="entry name" value="Palm_thioest"/>
</dbReference>
<gene>
    <name evidence="9" type="ORF">K402DRAFT_388177</name>
</gene>
<reference evidence="9" key="1">
    <citation type="journal article" date="2020" name="Stud. Mycol.">
        <title>101 Dothideomycetes genomes: a test case for predicting lifestyles and emergence of pathogens.</title>
        <authorList>
            <person name="Haridas S."/>
            <person name="Albert R."/>
            <person name="Binder M."/>
            <person name="Bloem J."/>
            <person name="Labutti K."/>
            <person name="Salamov A."/>
            <person name="Andreopoulos B."/>
            <person name="Baker S."/>
            <person name="Barry K."/>
            <person name="Bills G."/>
            <person name="Bluhm B."/>
            <person name="Cannon C."/>
            <person name="Castanera R."/>
            <person name="Culley D."/>
            <person name="Daum C."/>
            <person name="Ezra D."/>
            <person name="Gonzalez J."/>
            <person name="Henrissat B."/>
            <person name="Kuo A."/>
            <person name="Liang C."/>
            <person name="Lipzen A."/>
            <person name="Lutzoni F."/>
            <person name="Magnuson J."/>
            <person name="Mondo S."/>
            <person name="Nolan M."/>
            <person name="Ohm R."/>
            <person name="Pangilinan J."/>
            <person name="Park H.-J."/>
            <person name="Ramirez L."/>
            <person name="Alfaro M."/>
            <person name="Sun H."/>
            <person name="Tritt A."/>
            <person name="Yoshinaga Y."/>
            <person name="Zwiers L.-H."/>
            <person name="Turgeon B."/>
            <person name="Goodwin S."/>
            <person name="Spatafora J."/>
            <person name="Crous P."/>
            <person name="Grigoriev I."/>
        </authorList>
    </citation>
    <scope>NUCLEOTIDE SEQUENCE</scope>
    <source>
        <strain evidence="9">CBS 113979</strain>
    </source>
</reference>
<keyword evidence="4" id="KW-0732">Signal</keyword>
<evidence type="ECO:0000256" key="7">
    <source>
        <dbReference type="ARBA" id="ARBA00023180"/>
    </source>
</evidence>
<dbReference type="Pfam" id="PF02089">
    <property type="entry name" value="Palm_thioest"/>
    <property type="match status" value="1"/>
</dbReference>
<name>A0A6G1HH88_9PEZI</name>
<dbReference type="OrthoDB" id="10263094at2759"/>
<evidence type="ECO:0000256" key="5">
    <source>
        <dbReference type="ARBA" id="ARBA00022801"/>
    </source>
</evidence>
<accession>A0A6G1HH88</accession>
<dbReference type="InterPro" id="IPR029058">
    <property type="entry name" value="AB_hydrolase_fold"/>
</dbReference>
<dbReference type="GO" id="GO:0008474">
    <property type="term" value="F:palmitoyl-(protein) hydrolase activity"/>
    <property type="evidence" value="ECO:0007669"/>
    <property type="project" value="UniProtKB-EC"/>
</dbReference>
<dbReference type="EMBL" id="ML977137">
    <property type="protein sequence ID" value="KAF1992525.1"/>
    <property type="molecule type" value="Genomic_DNA"/>
</dbReference>
<keyword evidence="6" id="KW-1015">Disulfide bond</keyword>
<keyword evidence="5 9" id="KW-0378">Hydrolase</keyword>
<evidence type="ECO:0000256" key="1">
    <source>
        <dbReference type="ARBA" id="ARBA00010758"/>
    </source>
</evidence>
<dbReference type="PANTHER" id="PTHR11247">
    <property type="entry name" value="PALMITOYL-PROTEIN THIOESTERASE/DOLICHYLDIPHOSPHATASE 1"/>
    <property type="match status" value="1"/>
</dbReference>
<dbReference type="SUPFAM" id="SSF53474">
    <property type="entry name" value="alpha/beta-Hydrolases"/>
    <property type="match status" value="1"/>
</dbReference>
<evidence type="ECO:0000256" key="8">
    <source>
        <dbReference type="ARBA" id="ARBA00031934"/>
    </source>
</evidence>
<organism evidence="9 10">
    <name type="scientific">Aulographum hederae CBS 113979</name>
    <dbReference type="NCBI Taxonomy" id="1176131"/>
    <lineage>
        <taxon>Eukaryota</taxon>
        <taxon>Fungi</taxon>
        <taxon>Dikarya</taxon>
        <taxon>Ascomycota</taxon>
        <taxon>Pezizomycotina</taxon>
        <taxon>Dothideomycetes</taxon>
        <taxon>Pleosporomycetidae</taxon>
        <taxon>Aulographales</taxon>
        <taxon>Aulographaceae</taxon>
    </lineage>
</organism>
<dbReference type="FunFam" id="3.40.50.1820:FF:000107">
    <property type="entry name" value="Palmitoyl-protein thioesterase 1"/>
    <property type="match status" value="1"/>
</dbReference>
<keyword evidence="7" id="KW-0325">Glycoprotein</keyword>
<evidence type="ECO:0000256" key="3">
    <source>
        <dbReference type="ARBA" id="ARBA00014212"/>
    </source>
</evidence>